<dbReference type="InterPro" id="IPR016189">
    <property type="entry name" value="Transl_init_fac_IF2/IF5_N"/>
</dbReference>
<dbReference type="GO" id="GO:0003743">
    <property type="term" value="F:translation initiation factor activity"/>
    <property type="evidence" value="ECO:0000318"/>
    <property type="project" value="GO_Central"/>
</dbReference>
<dbReference type="Gene3D" id="3.30.30.170">
    <property type="match status" value="1"/>
</dbReference>
<feature type="compositionally biased region" description="Basic and acidic residues" evidence="7">
    <location>
        <begin position="151"/>
        <end position="181"/>
    </location>
</feature>
<comment type="function">
    <text evidence="6">Catalyzes the hydrolysis of GTP bound to the 40S ribosomal initiation complex (40S.mRNA.Met-tRNA[F].eIF-2.GTP) with the subsequent joining of a 60S ribosomal subunit resulting in the release of eIF-2 and the guanine nucleotide. The subsequent joining of a 60S ribosomal subunit results in the formation of a functional 80S initiation complex (80S.mRNA.Met-tRNA[F]).</text>
</comment>
<dbReference type="InterPro" id="IPR016024">
    <property type="entry name" value="ARM-type_fold"/>
</dbReference>
<dbReference type="GO" id="GO:0071074">
    <property type="term" value="F:eukaryotic initiation factor eIF2 binding"/>
    <property type="evidence" value="ECO:0000318"/>
    <property type="project" value="GO_Central"/>
</dbReference>
<dbReference type="STRING" id="105231.A0A1Y1ITM5"/>
<dbReference type="Pfam" id="PF02020">
    <property type="entry name" value="W2"/>
    <property type="match status" value="1"/>
</dbReference>
<dbReference type="SUPFAM" id="SSF100966">
    <property type="entry name" value="Translation initiation factor 2 beta, aIF2beta, N-terminal domain"/>
    <property type="match status" value="1"/>
</dbReference>
<evidence type="ECO:0000256" key="2">
    <source>
        <dbReference type="ARBA" id="ARBA00022540"/>
    </source>
</evidence>
<dbReference type="Gene3D" id="1.25.40.180">
    <property type="match status" value="1"/>
</dbReference>
<protein>
    <submittedName>
        <fullName evidence="9">Translation initiation factor 5</fullName>
    </submittedName>
</protein>
<dbReference type="CDD" id="cd11561">
    <property type="entry name" value="W2_eIF5"/>
    <property type="match status" value="1"/>
</dbReference>
<feature type="region of interest" description="Disordered" evidence="7">
    <location>
        <begin position="246"/>
        <end position="302"/>
    </location>
</feature>
<dbReference type="FunFam" id="2.20.25.350:FF:000001">
    <property type="entry name" value="Eukaryotic translation initiation factor 5"/>
    <property type="match status" value="1"/>
</dbReference>
<evidence type="ECO:0000256" key="7">
    <source>
        <dbReference type="SAM" id="MobiDB-lite"/>
    </source>
</evidence>
<organism evidence="9 10">
    <name type="scientific">Klebsormidium nitens</name>
    <name type="common">Green alga</name>
    <name type="synonym">Ulothrix nitens</name>
    <dbReference type="NCBI Taxonomy" id="105231"/>
    <lineage>
        <taxon>Eukaryota</taxon>
        <taxon>Viridiplantae</taxon>
        <taxon>Streptophyta</taxon>
        <taxon>Klebsormidiophyceae</taxon>
        <taxon>Klebsormidiales</taxon>
        <taxon>Klebsormidiaceae</taxon>
        <taxon>Klebsormidium</taxon>
    </lineage>
</organism>
<evidence type="ECO:0000256" key="4">
    <source>
        <dbReference type="ARBA" id="ARBA00022917"/>
    </source>
</evidence>
<dbReference type="SUPFAM" id="SSF75689">
    <property type="entry name" value="Zinc-binding domain of translation initiation factor 2 beta"/>
    <property type="match status" value="1"/>
</dbReference>
<dbReference type="Proteomes" id="UP000054558">
    <property type="component" value="Unassembled WGS sequence"/>
</dbReference>
<dbReference type="GO" id="GO:0001732">
    <property type="term" value="P:formation of cytoplasmic translation initiation complex"/>
    <property type="evidence" value="ECO:0000318"/>
    <property type="project" value="GO_Central"/>
</dbReference>
<dbReference type="Pfam" id="PF01873">
    <property type="entry name" value="eIF-5_eIF-2B"/>
    <property type="match status" value="1"/>
</dbReference>
<dbReference type="InterPro" id="IPR045196">
    <property type="entry name" value="IF2/IF5"/>
</dbReference>
<proteinExistence type="inferred from homology"/>
<keyword evidence="4" id="KW-0648">Protein biosynthesis</keyword>
<evidence type="ECO:0000313" key="9">
    <source>
        <dbReference type="EMBL" id="GAQ92007.1"/>
    </source>
</evidence>
<dbReference type="FunFam" id="3.30.30.170:FF:000002">
    <property type="entry name" value="Eukaryotic translation initiation factor 5"/>
    <property type="match status" value="1"/>
</dbReference>
<evidence type="ECO:0000256" key="5">
    <source>
        <dbReference type="ARBA" id="ARBA00023134"/>
    </source>
</evidence>
<dbReference type="GO" id="GO:0005829">
    <property type="term" value="C:cytosol"/>
    <property type="evidence" value="ECO:0000318"/>
    <property type="project" value="GO_Central"/>
</dbReference>
<keyword evidence="5" id="KW-0342">GTP-binding</keyword>
<dbReference type="SMART" id="SM00653">
    <property type="entry name" value="eIF2B_5"/>
    <property type="match status" value="1"/>
</dbReference>
<accession>A0A1Y1ITM5</accession>
<keyword evidence="10" id="KW-1185">Reference proteome</keyword>
<dbReference type="PROSITE" id="PS51363">
    <property type="entry name" value="W2"/>
    <property type="match status" value="1"/>
</dbReference>
<reference evidence="9 10" key="1">
    <citation type="journal article" date="2014" name="Nat. Commun.">
        <title>Klebsormidium flaccidum genome reveals primary factors for plant terrestrial adaptation.</title>
        <authorList>
            <person name="Hori K."/>
            <person name="Maruyama F."/>
            <person name="Fujisawa T."/>
            <person name="Togashi T."/>
            <person name="Yamamoto N."/>
            <person name="Seo M."/>
            <person name="Sato S."/>
            <person name="Yamada T."/>
            <person name="Mori H."/>
            <person name="Tajima N."/>
            <person name="Moriyama T."/>
            <person name="Ikeuchi M."/>
            <person name="Watanabe M."/>
            <person name="Wada H."/>
            <person name="Kobayashi K."/>
            <person name="Saito M."/>
            <person name="Masuda T."/>
            <person name="Sasaki-Sekimoto Y."/>
            <person name="Mashiguchi K."/>
            <person name="Awai K."/>
            <person name="Shimojima M."/>
            <person name="Masuda S."/>
            <person name="Iwai M."/>
            <person name="Nobusawa T."/>
            <person name="Narise T."/>
            <person name="Kondo S."/>
            <person name="Saito H."/>
            <person name="Sato R."/>
            <person name="Murakawa M."/>
            <person name="Ihara Y."/>
            <person name="Oshima-Yamada Y."/>
            <person name="Ohtaka K."/>
            <person name="Satoh M."/>
            <person name="Sonobe K."/>
            <person name="Ishii M."/>
            <person name="Ohtani R."/>
            <person name="Kanamori-Sato M."/>
            <person name="Honoki R."/>
            <person name="Miyazaki D."/>
            <person name="Mochizuki H."/>
            <person name="Umetsu J."/>
            <person name="Higashi K."/>
            <person name="Shibata D."/>
            <person name="Kamiya Y."/>
            <person name="Sato N."/>
            <person name="Nakamura Y."/>
            <person name="Tabata S."/>
            <person name="Ida S."/>
            <person name="Kurokawa K."/>
            <person name="Ohta H."/>
        </authorList>
    </citation>
    <scope>NUCLEOTIDE SEQUENCE [LARGE SCALE GENOMIC DNA]</scope>
    <source>
        <strain evidence="9 10">NIES-2285</strain>
    </source>
</reference>
<dbReference type="SMART" id="SM00515">
    <property type="entry name" value="eIF5C"/>
    <property type="match status" value="1"/>
</dbReference>
<dbReference type="OrthoDB" id="10250831at2759"/>
<dbReference type="InterPro" id="IPR002735">
    <property type="entry name" value="Transl_init_fac_IF2/IF5_dom"/>
</dbReference>
<feature type="domain" description="W2" evidence="8">
    <location>
        <begin position="293"/>
        <end position="465"/>
    </location>
</feature>
<dbReference type="InterPro" id="IPR016190">
    <property type="entry name" value="Transl_init_fac_IF2/IF5_Zn-bd"/>
</dbReference>
<feature type="compositionally biased region" description="Acidic residues" evidence="7">
    <location>
        <begin position="290"/>
        <end position="301"/>
    </location>
</feature>
<evidence type="ECO:0000256" key="6">
    <source>
        <dbReference type="ARBA" id="ARBA00025032"/>
    </source>
</evidence>
<evidence type="ECO:0000313" key="10">
    <source>
        <dbReference type="Proteomes" id="UP000054558"/>
    </source>
</evidence>
<keyword evidence="3" id="KW-0547">Nucleotide-binding</keyword>
<dbReference type="GO" id="GO:0005525">
    <property type="term" value="F:GTP binding"/>
    <property type="evidence" value="ECO:0007669"/>
    <property type="project" value="UniProtKB-KW"/>
</dbReference>
<dbReference type="GO" id="GO:0005092">
    <property type="term" value="F:GDP-dissociation inhibitor activity"/>
    <property type="evidence" value="ECO:0000318"/>
    <property type="project" value="GO_Central"/>
</dbReference>
<dbReference type="SUPFAM" id="SSF48371">
    <property type="entry name" value="ARM repeat"/>
    <property type="match status" value="1"/>
</dbReference>
<comment type="similarity">
    <text evidence="1">Belongs to the eIF-2-beta/eIF-5 family.</text>
</comment>
<dbReference type="EMBL" id="DF237852">
    <property type="protein sequence ID" value="GAQ92007.1"/>
    <property type="molecule type" value="Genomic_DNA"/>
</dbReference>
<evidence type="ECO:0000256" key="3">
    <source>
        <dbReference type="ARBA" id="ARBA00022741"/>
    </source>
</evidence>
<sequence>MAGVVNIGVGNQDDAFYRYKMPKLITKVEGRGNGIRTNLVNMTDVAKALARPASYTTKFFGCELGAQSKHDEKTGVSIVNGAHETAKLTNLLEGFIKRFVQCYACGNPETVVNIDKAQNIQLLCKACGAVSPVDMRHKLTTYILKNPPESKGGKDKASKQLRKAEKERIKAGEAIDAEEKAKKKLGKSKSKKEKKTGDDDEVESPTGPGPRVPDVEDGDDEVEWATDTSASAVKQRMQEQLTEVTSNMVTAGNGVIDEEPTTINAKKAANGSGTPKTPKKEKKKEKSPEPEPEEEEEEAVDEVAALSLHDKLVSDLKSYMEDHDVAATTKYLAGEADSAEEQAIALFEALFGDSAKTLSKSVSKKLPFLAAFAKGGKDAQRALLAAIEVFTGVTFPAAKKDVALVLKKLYDSDAVEEEVILEWYDAGAGCNADVGVPKAVGVVVREQAKPFVDWLREAEEESDEDEE</sequence>
<name>A0A1Y1ITM5_KLENI</name>
<dbReference type="AlphaFoldDB" id="A0A1Y1ITM5"/>
<dbReference type="PANTHER" id="PTHR23001">
    <property type="entry name" value="EUKARYOTIC TRANSLATION INITIATION FACTOR"/>
    <property type="match status" value="1"/>
</dbReference>
<evidence type="ECO:0000259" key="8">
    <source>
        <dbReference type="PROSITE" id="PS51363"/>
    </source>
</evidence>
<gene>
    <name evidence="9" type="ORF">KFL_009030020</name>
</gene>
<evidence type="ECO:0000256" key="1">
    <source>
        <dbReference type="ARBA" id="ARBA00010397"/>
    </source>
</evidence>
<dbReference type="InterPro" id="IPR003307">
    <property type="entry name" value="W2_domain"/>
</dbReference>
<dbReference type="OMA" id="YRYKMEK"/>
<dbReference type="PANTHER" id="PTHR23001:SF7">
    <property type="entry name" value="EUKARYOTIC TRANSLATION INITIATION FACTOR 5"/>
    <property type="match status" value="1"/>
</dbReference>
<feature type="compositionally biased region" description="Basic residues" evidence="7">
    <location>
        <begin position="182"/>
        <end position="194"/>
    </location>
</feature>
<feature type="region of interest" description="Disordered" evidence="7">
    <location>
        <begin position="144"/>
        <end position="221"/>
    </location>
</feature>
<keyword evidence="2 9" id="KW-0396">Initiation factor</keyword>
<dbReference type="Gene3D" id="2.20.25.350">
    <property type="match status" value="1"/>
</dbReference>